<gene>
    <name evidence="1" type="ORF">SAMN05216267_102212</name>
</gene>
<evidence type="ECO:0000313" key="1">
    <source>
        <dbReference type="EMBL" id="SEO28247.1"/>
    </source>
</evidence>
<proteinExistence type="predicted"/>
<dbReference type="Proteomes" id="UP000181951">
    <property type="component" value="Unassembled WGS sequence"/>
</dbReference>
<protein>
    <submittedName>
        <fullName evidence="1">Uncharacterized protein</fullName>
    </submittedName>
</protein>
<organism evidence="1 2">
    <name type="scientific">Actinacidiphila rubida</name>
    <dbReference type="NCBI Taxonomy" id="310780"/>
    <lineage>
        <taxon>Bacteria</taxon>
        <taxon>Bacillati</taxon>
        <taxon>Actinomycetota</taxon>
        <taxon>Actinomycetes</taxon>
        <taxon>Kitasatosporales</taxon>
        <taxon>Streptomycetaceae</taxon>
        <taxon>Actinacidiphila</taxon>
    </lineage>
</organism>
<accession>A0A1H8NFA8</accession>
<dbReference type="RefSeq" id="WP_069465840.1">
    <property type="nucleotide sequence ID" value="NZ_FODD01000022.1"/>
</dbReference>
<sequence>MDLAAQLAEVDRLRALEFPAQRVTSTAVESGPGYHLADLAVSDDFHDGDLGPWEAVADDFEAACQALIELLAQRWGEPRPIDLYPYLVRMEEGGSVPPPLDLLCGYVSEVYGWTVDDRWIGLGVGQGDRELPFQLVLAVGERDALPDAGEPA</sequence>
<name>A0A1H8NFA8_9ACTN</name>
<reference evidence="1 2" key="1">
    <citation type="submission" date="2016-10" db="EMBL/GenBank/DDBJ databases">
        <authorList>
            <person name="de Groot N.N."/>
        </authorList>
    </citation>
    <scope>NUCLEOTIDE SEQUENCE [LARGE SCALE GENOMIC DNA]</scope>
    <source>
        <strain evidence="1 2">CGMCC 4.2026</strain>
    </source>
</reference>
<dbReference type="EMBL" id="FODD01000022">
    <property type="protein sequence ID" value="SEO28247.1"/>
    <property type="molecule type" value="Genomic_DNA"/>
</dbReference>
<keyword evidence="2" id="KW-1185">Reference proteome</keyword>
<evidence type="ECO:0000313" key="2">
    <source>
        <dbReference type="Proteomes" id="UP000181951"/>
    </source>
</evidence>
<dbReference type="AlphaFoldDB" id="A0A1H8NFA8"/>
<dbReference type="OrthoDB" id="3478947at2"/>